<evidence type="ECO:0000256" key="5">
    <source>
        <dbReference type="ARBA" id="ARBA00023136"/>
    </source>
</evidence>
<keyword evidence="5 6" id="KW-0472">Membrane</keyword>
<evidence type="ECO:0000313" key="8">
    <source>
        <dbReference type="EMBL" id="EJT79087.1"/>
    </source>
</evidence>
<evidence type="ECO:0000256" key="7">
    <source>
        <dbReference type="SAM" id="MobiDB-lite"/>
    </source>
</evidence>
<feature type="transmembrane region" description="Helical" evidence="6">
    <location>
        <begin position="717"/>
        <end position="736"/>
    </location>
</feature>
<proteinExistence type="inferred from homology"/>
<protein>
    <recommendedName>
        <fullName evidence="6">Protein PNS1</fullName>
    </recommendedName>
</protein>
<dbReference type="InterPro" id="IPR007603">
    <property type="entry name" value="Choline_transptr-like"/>
</dbReference>
<evidence type="ECO:0000256" key="3">
    <source>
        <dbReference type="ARBA" id="ARBA00022692"/>
    </source>
</evidence>
<feature type="transmembrane region" description="Helical" evidence="6">
    <location>
        <begin position="677"/>
        <end position="697"/>
    </location>
</feature>
<dbReference type="PANTHER" id="PTHR12385">
    <property type="entry name" value="CHOLINE TRANSPORTER-LIKE (SLC FAMILY 44)"/>
    <property type="match status" value="1"/>
</dbReference>
<comment type="function">
    <text evidence="6">Probably involved in transport through the plasma membrane.</text>
</comment>
<feature type="region of interest" description="Disordered" evidence="7">
    <location>
        <begin position="16"/>
        <end position="285"/>
    </location>
</feature>
<accession>J3NSD0</accession>
<evidence type="ECO:0000256" key="1">
    <source>
        <dbReference type="ARBA" id="ARBA00004141"/>
    </source>
</evidence>
<dbReference type="RefSeq" id="XP_009220232.1">
    <property type="nucleotide sequence ID" value="XM_009221968.1"/>
</dbReference>
<feature type="compositionally biased region" description="Acidic residues" evidence="7">
    <location>
        <begin position="185"/>
        <end position="194"/>
    </location>
</feature>
<dbReference type="GO" id="GO:0005886">
    <property type="term" value="C:plasma membrane"/>
    <property type="evidence" value="ECO:0007669"/>
    <property type="project" value="UniProtKB-SubCell"/>
</dbReference>
<dbReference type="HOGENOM" id="CLU_010891_0_0_1"/>
<dbReference type="EMBL" id="GL385396">
    <property type="protein sequence ID" value="EJT79087.1"/>
    <property type="molecule type" value="Genomic_DNA"/>
</dbReference>
<evidence type="ECO:0000313" key="9">
    <source>
        <dbReference type="EnsemblFungi" id="EJT79087"/>
    </source>
</evidence>
<feature type="transmembrane region" description="Helical" evidence="6">
    <location>
        <begin position="422"/>
        <end position="443"/>
    </location>
</feature>
<dbReference type="eggNOG" id="KOG1362">
    <property type="taxonomic scope" value="Eukaryota"/>
</dbReference>
<reference evidence="8" key="2">
    <citation type="submission" date="2010-07" db="EMBL/GenBank/DDBJ databases">
        <authorList>
            <consortium name="The Broad Institute Genome Sequencing Platform"/>
            <consortium name="Broad Institute Genome Sequencing Center for Infectious Disease"/>
            <person name="Ma L.-J."/>
            <person name="Dead R."/>
            <person name="Young S."/>
            <person name="Zeng Q."/>
            <person name="Koehrsen M."/>
            <person name="Alvarado L."/>
            <person name="Berlin A."/>
            <person name="Chapman S.B."/>
            <person name="Chen Z."/>
            <person name="Freedman E."/>
            <person name="Gellesch M."/>
            <person name="Goldberg J."/>
            <person name="Griggs A."/>
            <person name="Gujja S."/>
            <person name="Heilman E.R."/>
            <person name="Heiman D."/>
            <person name="Hepburn T."/>
            <person name="Howarth C."/>
            <person name="Jen D."/>
            <person name="Larson L."/>
            <person name="Mehta T."/>
            <person name="Neiman D."/>
            <person name="Pearson M."/>
            <person name="Roberts A."/>
            <person name="Saif S."/>
            <person name="Shea T."/>
            <person name="Shenoy N."/>
            <person name="Sisk P."/>
            <person name="Stolte C."/>
            <person name="Sykes S."/>
            <person name="Walk T."/>
            <person name="White J."/>
            <person name="Yandava C."/>
            <person name="Haas B."/>
            <person name="Nusbaum C."/>
            <person name="Birren B."/>
        </authorList>
    </citation>
    <scope>NUCLEOTIDE SEQUENCE</scope>
    <source>
        <strain evidence="8">R3-111a-1</strain>
    </source>
</reference>
<evidence type="ECO:0000313" key="10">
    <source>
        <dbReference type="Proteomes" id="UP000006039"/>
    </source>
</evidence>
<comment type="subcellular location">
    <subcellularLocation>
        <location evidence="6">Cell membrane</location>
        <topology evidence="6">Multi-pass membrane protein</topology>
    </subcellularLocation>
    <subcellularLocation>
        <location evidence="1">Membrane</location>
        <topology evidence="1">Multi-pass membrane protein</topology>
    </subcellularLocation>
</comment>
<feature type="compositionally biased region" description="Basic and acidic residues" evidence="7">
    <location>
        <begin position="144"/>
        <end position="155"/>
    </location>
</feature>
<comment type="similarity">
    <text evidence="2 6">Belongs to the CTL (choline transporter-like) family.</text>
</comment>
<dbReference type="OrthoDB" id="420519at2759"/>
<evidence type="ECO:0000256" key="6">
    <source>
        <dbReference type="RuleBase" id="RU368066"/>
    </source>
</evidence>
<reference evidence="8" key="3">
    <citation type="submission" date="2010-09" db="EMBL/GenBank/DDBJ databases">
        <title>Annotation of Gaeumannomyces graminis var. tritici R3-111a-1.</title>
        <authorList>
            <consortium name="The Broad Institute Genome Sequencing Platform"/>
            <person name="Ma L.-J."/>
            <person name="Dead R."/>
            <person name="Young S.K."/>
            <person name="Zeng Q."/>
            <person name="Gargeya S."/>
            <person name="Fitzgerald M."/>
            <person name="Haas B."/>
            <person name="Abouelleil A."/>
            <person name="Alvarado L."/>
            <person name="Arachchi H.M."/>
            <person name="Berlin A."/>
            <person name="Brown A."/>
            <person name="Chapman S.B."/>
            <person name="Chen Z."/>
            <person name="Dunbar C."/>
            <person name="Freedman E."/>
            <person name="Gearin G."/>
            <person name="Gellesch M."/>
            <person name="Goldberg J."/>
            <person name="Griggs A."/>
            <person name="Gujja S."/>
            <person name="Heiman D."/>
            <person name="Howarth C."/>
            <person name="Larson L."/>
            <person name="Lui A."/>
            <person name="MacDonald P.J.P."/>
            <person name="Mehta T."/>
            <person name="Montmayeur A."/>
            <person name="Murphy C."/>
            <person name="Neiman D."/>
            <person name="Pearson M."/>
            <person name="Priest M."/>
            <person name="Roberts A."/>
            <person name="Saif S."/>
            <person name="Shea T."/>
            <person name="Shenoy N."/>
            <person name="Sisk P."/>
            <person name="Stolte C."/>
            <person name="Sykes S."/>
            <person name="Yandava C."/>
            <person name="Wortman J."/>
            <person name="Nusbaum C."/>
            <person name="Birren B."/>
        </authorList>
    </citation>
    <scope>NUCLEOTIDE SEQUENCE</scope>
    <source>
        <strain evidence="8">R3-111a-1</strain>
    </source>
</reference>
<dbReference type="GeneID" id="20344634"/>
<feature type="transmembrane region" description="Helical" evidence="6">
    <location>
        <begin position="357"/>
        <end position="379"/>
    </location>
</feature>
<evidence type="ECO:0000256" key="4">
    <source>
        <dbReference type="ARBA" id="ARBA00022989"/>
    </source>
</evidence>
<organism evidence="8">
    <name type="scientific">Gaeumannomyces tritici (strain R3-111a-1)</name>
    <name type="common">Wheat and barley take-all root rot fungus</name>
    <name type="synonym">Gaeumannomyces graminis var. tritici</name>
    <dbReference type="NCBI Taxonomy" id="644352"/>
    <lineage>
        <taxon>Eukaryota</taxon>
        <taxon>Fungi</taxon>
        <taxon>Dikarya</taxon>
        <taxon>Ascomycota</taxon>
        <taxon>Pezizomycotina</taxon>
        <taxon>Sordariomycetes</taxon>
        <taxon>Sordariomycetidae</taxon>
        <taxon>Magnaporthales</taxon>
        <taxon>Magnaporthaceae</taxon>
        <taxon>Gaeumannomyces</taxon>
    </lineage>
</organism>
<feature type="transmembrane region" description="Helical" evidence="6">
    <location>
        <begin position="386"/>
        <end position="407"/>
    </location>
</feature>
<name>J3NSD0_GAET3</name>
<reference evidence="9" key="5">
    <citation type="submission" date="2018-04" db="UniProtKB">
        <authorList>
            <consortium name="EnsemblFungi"/>
        </authorList>
    </citation>
    <scope>IDENTIFICATION</scope>
    <source>
        <strain evidence="9">R3-111a-1</strain>
    </source>
</reference>
<reference evidence="10" key="1">
    <citation type="submission" date="2010-07" db="EMBL/GenBank/DDBJ databases">
        <title>The genome sequence of Gaeumannomyces graminis var. tritici strain R3-111a-1.</title>
        <authorList>
            <consortium name="The Broad Institute Genome Sequencing Platform"/>
            <person name="Ma L.-J."/>
            <person name="Dead R."/>
            <person name="Young S."/>
            <person name="Zeng Q."/>
            <person name="Koehrsen M."/>
            <person name="Alvarado L."/>
            <person name="Berlin A."/>
            <person name="Chapman S.B."/>
            <person name="Chen Z."/>
            <person name="Freedman E."/>
            <person name="Gellesch M."/>
            <person name="Goldberg J."/>
            <person name="Griggs A."/>
            <person name="Gujja S."/>
            <person name="Heilman E.R."/>
            <person name="Heiman D."/>
            <person name="Hepburn T."/>
            <person name="Howarth C."/>
            <person name="Jen D."/>
            <person name="Larson L."/>
            <person name="Mehta T."/>
            <person name="Neiman D."/>
            <person name="Pearson M."/>
            <person name="Roberts A."/>
            <person name="Saif S."/>
            <person name="Shea T."/>
            <person name="Shenoy N."/>
            <person name="Sisk P."/>
            <person name="Stolte C."/>
            <person name="Sykes S."/>
            <person name="Walk T."/>
            <person name="White J."/>
            <person name="Yandava C."/>
            <person name="Haas B."/>
            <person name="Nusbaum C."/>
            <person name="Birren B."/>
        </authorList>
    </citation>
    <scope>NUCLEOTIDE SEQUENCE [LARGE SCALE GENOMIC DNA]</scope>
    <source>
        <strain evidence="10">R3-111a-1</strain>
    </source>
</reference>
<feature type="transmembrane region" description="Helical" evidence="6">
    <location>
        <begin position="505"/>
        <end position="524"/>
    </location>
</feature>
<dbReference type="STRING" id="644352.J3NSD0"/>
<keyword evidence="4 6" id="KW-1133">Transmembrane helix</keyword>
<feature type="transmembrane region" description="Helical" evidence="6">
    <location>
        <begin position="571"/>
        <end position="591"/>
    </location>
</feature>
<feature type="transmembrane region" description="Helical" evidence="6">
    <location>
        <begin position="464"/>
        <end position="485"/>
    </location>
</feature>
<keyword evidence="10" id="KW-1185">Reference proteome</keyword>
<feature type="transmembrane region" description="Helical" evidence="6">
    <location>
        <begin position="603"/>
        <end position="626"/>
    </location>
</feature>
<dbReference type="PANTHER" id="PTHR12385:SF88">
    <property type="entry name" value="CHOLINE TRANSPORTER-LIKE PROTEIN CTL1"/>
    <property type="match status" value="1"/>
</dbReference>
<feature type="transmembrane region" description="Helical" evidence="6">
    <location>
        <begin position="314"/>
        <end position="337"/>
    </location>
</feature>
<sequence length="793" mass="85926">MFSEYASRFLAQSQSRISNLGAPHDDNGEQQPAIRGGGPEWPARGSRHGRTFMSSGRGLAAGNPYQQTGTGSRFGGLNFASRYSAAPAPEAPLFLSTRGGDDDDDDERDREHADFSALQRSRRVIAAGRLEESSEVEGDASRGSLERSGEADQDSRTLYGPRGRGIRSSWNGTRSFYRRTKNQDLVEEEDEDEGTPLGKRPSPPPSDNDSGKGKLVDVGLESTVLRQDDDDYDDNEPPHDLTVEAPATSSPPAFQKFKSPASPTRFSSPRRSSRRDSAAAESEVGLLRQSTASTNILEHVAAPPDGEIFKHDPFFAWLYLIALASLFATFVLVYLHTSTPSRKKPLGDTVYTTLVSSFHLLAVDTLVAIIVSFVWLAALRSFVKPLVWLIIIAVPIIMFSFTLYPMISSFQGRDHGSGLQDIVMRWASFVPGIGALVWLYLVWKGRGALRSAMEILEFSSRILAANHGLVLVGAACLGLIVLWTWVWLGMFTRVFLGGYFTGTSYVLQASTWWLAVYFVLMYLWTLSIISGVQRGTTAATVSQWYFHRNAVPAPSSTEVVSAALGHSTTTIFGSISLSTLLALVVRLPLLLLPRRLAGLVTLFFHAFIPTSIAALTNPLTLTYAAIHSQGLAASARGLSQLNFLSPEAPTATLTPKAFRHGRRGGPAPLLPYRLAKLLLHATRFIMATTLGFAGWIMTARQLSIESGKTGGGPGLRGSAYAYVVGIVASFIGWGVLGAMEGILSGIVDGVIICYGSETRMAAGGGRYCMEAAYLFGDQRRAADRAARDGGDVY</sequence>
<feature type="compositionally biased region" description="Low complexity" evidence="7">
    <location>
        <begin position="259"/>
        <end position="270"/>
    </location>
</feature>
<gene>
    <name evidence="9" type="primary">20344634</name>
    <name evidence="8" type="ORF">GGTG_04176</name>
</gene>
<dbReference type="GO" id="GO:0022857">
    <property type="term" value="F:transmembrane transporter activity"/>
    <property type="evidence" value="ECO:0007669"/>
    <property type="project" value="UniProtKB-UniRule"/>
</dbReference>
<dbReference type="EnsemblFungi" id="EJT79087">
    <property type="protein sequence ID" value="EJT79087"/>
    <property type="gene ID" value="GGTG_04176"/>
</dbReference>
<keyword evidence="3 6" id="KW-0812">Transmembrane</keyword>
<reference evidence="9" key="4">
    <citation type="journal article" date="2015" name="G3 (Bethesda)">
        <title>Genome sequences of three phytopathogenic species of the Magnaporthaceae family of fungi.</title>
        <authorList>
            <person name="Okagaki L.H."/>
            <person name="Nunes C.C."/>
            <person name="Sailsbery J."/>
            <person name="Clay B."/>
            <person name="Brown D."/>
            <person name="John T."/>
            <person name="Oh Y."/>
            <person name="Young N."/>
            <person name="Fitzgerald M."/>
            <person name="Haas B.J."/>
            <person name="Zeng Q."/>
            <person name="Young S."/>
            <person name="Adiconis X."/>
            <person name="Fan L."/>
            <person name="Levin J.Z."/>
            <person name="Mitchell T.K."/>
            <person name="Okubara P.A."/>
            <person name="Farman M.L."/>
            <person name="Kohn L.M."/>
            <person name="Birren B."/>
            <person name="Ma L.-J."/>
            <person name="Dean R.A."/>
        </authorList>
    </citation>
    <scope>NUCLEOTIDE SEQUENCE</scope>
    <source>
        <strain evidence="9">R3-111a-1</strain>
    </source>
</reference>
<dbReference type="AlphaFoldDB" id="J3NSD0"/>
<dbReference type="Pfam" id="PF04515">
    <property type="entry name" value="Choline_transpo"/>
    <property type="match status" value="1"/>
</dbReference>
<evidence type="ECO:0000256" key="2">
    <source>
        <dbReference type="ARBA" id="ARBA00007168"/>
    </source>
</evidence>
<dbReference type="Proteomes" id="UP000006039">
    <property type="component" value="Unassembled WGS sequence"/>
</dbReference>
<dbReference type="VEuPathDB" id="FungiDB:GGTG_04176"/>